<protein>
    <submittedName>
        <fullName evidence="1">Uncharacterized protein</fullName>
    </submittedName>
</protein>
<feature type="non-terminal residue" evidence="1">
    <location>
        <position position="1"/>
    </location>
</feature>
<dbReference type="EMBL" id="BMAR01000006">
    <property type="protein sequence ID" value="GFR43806.1"/>
    <property type="molecule type" value="Genomic_DNA"/>
</dbReference>
<gene>
    <name evidence="1" type="ORF">Agub_g4931</name>
</gene>
<proteinExistence type="predicted"/>
<reference evidence="1 2" key="1">
    <citation type="journal article" date="2021" name="Sci. Rep.">
        <title>Genome sequencing of the multicellular alga Astrephomene provides insights into convergent evolution of germ-soma differentiation.</title>
        <authorList>
            <person name="Yamashita S."/>
            <person name="Yamamoto K."/>
            <person name="Matsuzaki R."/>
            <person name="Suzuki S."/>
            <person name="Yamaguchi H."/>
            <person name="Hirooka S."/>
            <person name="Minakuchi Y."/>
            <person name="Miyagishima S."/>
            <person name="Kawachi M."/>
            <person name="Toyoda A."/>
            <person name="Nozaki H."/>
        </authorList>
    </citation>
    <scope>NUCLEOTIDE SEQUENCE [LARGE SCALE GENOMIC DNA]</scope>
    <source>
        <strain evidence="1 2">NIES-4017</strain>
    </source>
</reference>
<dbReference type="Proteomes" id="UP001054857">
    <property type="component" value="Unassembled WGS sequence"/>
</dbReference>
<sequence length="172" mass="17974">VMYGGGQQCSSNRMPASGKRLSAAGLASGLSLAAMLAATGTRLGTSSAMATATVTAVEPVVAEAVSSKLLGGITGASAGVPASGGASQEVAKRSLAYPYPHRGNQWCQWHEVSLTSFMHPQLNRKVILVVQNDVSARIWAERQLARVVEAEHTLLENIFPQHVIQHIATTAA</sequence>
<comment type="caution">
    <text evidence="1">The sequence shown here is derived from an EMBL/GenBank/DDBJ whole genome shotgun (WGS) entry which is preliminary data.</text>
</comment>
<accession>A0AAD3HKD0</accession>
<dbReference type="AlphaFoldDB" id="A0AAD3HKD0"/>
<name>A0AAD3HKD0_9CHLO</name>
<feature type="non-terminal residue" evidence="1">
    <location>
        <position position="172"/>
    </location>
</feature>
<keyword evidence="2" id="KW-1185">Reference proteome</keyword>
<evidence type="ECO:0000313" key="2">
    <source>
        <dbReference type="Proteomes" id="UP001054857"/>
    </source>
</evidence>
<evidence type="ECO:0000313" key="1">
    <source>
        <dbReference type="EMBL" id="GFR43806.1"/>
    </source>
</evidence>
<organism evidence="1 2">
    <name type="scientific">Astrephomene gubernaculifera</name>
    <dbReference type="NCBI Taxonomy" id="47775"/>
    <lineage>
        <taxon>Eukaryota</taxon>
        <taxon>Viridiplantae</taxon>
        <taxon>Chlorophyta</taxon>
        <taxon>core chlorophytes</taxon>
        <taxon>Chlorophyceae</taxon>
        <taxon>CS clade</taxon>
        <taxon>Chlamydomonadales</taxon>
        <taxon>Astrephomenaceae</taxon>
        <taxon>Astrephomene</taxon>
    </lineage>
</organism>